<keyword evidence="1" id="KW-1133">Transmembrane helix</keyword>
<feature type="transmembrane region" description="Helical" evidence="1">
    <location>
        <begin position="25"/>
        <end position="44"/>
    </location>
</feature>
<evidence type="ECO:0000313" key="2">
    <source>
        <dbReference type="EMBL" id="KAG7334883.1"/>
    </source>
</evidence>
<sequence>MEDSSLCVGLIDCFLTFPTSPNQTIAIQASVKIFRFAIFIYFFLSAEQQARISTAPVSSYTLTRKWPRILSCRALKKNKTFSALLLTQH</sequence>
<accession>A0A9D3P579</accession>
<comment type="caution">
    <text evidence="2">The sequence shown here is derived from an EMBL/GenBank/DDBJ whole genome shotgun (WGS) entry which is preliminary data.</text>
</comment>
<keyword evidence="1" id="KW-0472">Membrane</keyword>
<keyword evidence="3" id="KW-1185">Reference proteome</keyword>
<protein>
    <submittedName>
        <fullName evidence="2">Uncharacterized protein</fullName>
    </submittedName>
</protein>
<organism evidence="2 3">
    <name type="scientific">Hemibagrus wyckioides</name>
    <dbReference type="NCBI Taxonomy" id="337641"/>
    <lineage>
        <taxon>Eukaryota</taxon>
        <taxon>Metazoa</taxon>
        <taxon>Chordata</taxon>
        <taxon>Craniata</taxon>
        <taxon>Vertebrata</taxon>
        <taxon>Euteleostomi</taxon>
        <taxon>Actinopterygii</taxon>
        <taxon>Neopterygii</taxon>
        <taxon>Teleostei</taxon>
        <taxon>Ostariophysi</taxon>
        <taxon>Siluriformes</taxon>
        <taxon>Bagridae</taxon>
        <taxon>Hemibagrus</taxon>
    </lineage>
</organism>
<evidence type="ECO:0000313" key="3">
    <source>
        <dbReference type="Proteomes" id="UP000824219"/>
    </source>
</evidence>
<gene>
    <name evidence="2" type="ORF">KOW79_001479</name>
</gene>
<name>A0A9D3P579_9TELE</name>
<dbReference type="Proteomes" id="UP000824219">
    <property type="component" value="Linkage Group LG02"/>
</dbReference>
<proteinExistence type="predicted"/>
<evidence type="ECO:0000256" key="1">
    <source>
        <dbReference type="SAM" id="Phobius"/>
    </source>
</evidence>
<dbReference type="EMBL" id="JAHKSW010000002">
    <property type="protein sequence ID" value="KAG7334883.1"/>
    <property type="molecule type" value="Genomic_DNA"/>
</dbReference>
<keyword evidence="1" id="KW-0812">Transmembrane</keyword>
<dbReference type="AlphaFoldDB" id="A0A9D3P579"/>
<reference evidence="2 3" key="1">
    <citation type="submission" date="2021-06" db="EMBL/GenBank/DDBJ databases">
        <title>Chromosome-level genome assembly of the red-tail catfish (Hemibagrus wyckioides).</title>
        <authorList>
            <person name="Shao F."/>
        </authorList>
    </citation>
    <scope>NUCLEOTIDE SEQUENCE [LARGE SCALE GENOMIC DNA]</scope>
    <source>
        <strain evidence="2">EC202008001</strain>
        <tissue evidence="2">Blood</tissue>
    </source>
</reference>